<evidence type="ECO:0000256" key="2">
    <source>
        <dbReference type="ARBA" id="ARBA00022692"/>
    </source>
</evidence>
<dbReference type="Pfam" id="PF04505">
    <property type="entry name" value="CD225"/>
    <property type="match status" value="1"/>
</dbReference>
<protein>
    <submittedName>
        <fullName evidence="6">CD225/dispanin family protein</fullName>
    </submittedName>
</protein>
<keyword evidence="2 5" id="KW-0812">Transmembrane</keyword>
<dbReference type="Proteomes" id="UP000618931">
    <property type="component" value="Unassembled WGS sequence"/>
</dbReference>
<feature type="transmembrane region" description="Helical" evidence="5">
    <location>
        <begin position="26"/>
        <end position="47"/>
    </location>
</feature>
<dbReference type="InterPro" id="IPR007593">
    <property type="entry name" value="CD225/Dispanin_fam"/>
</dbReference>
<dbReference type="RefSeq" id="WP_196295265.1">
    <property type="nucleotide sequence ID" value="NZ_JADQDM010000019.1"/>
</dbReference>
<comment type="caution">
    <text evidence="6">The sequence shown here is derived from an EMBL/GenBank/DDBJ whole genome shotgun (WGS) entry which is preliminary data.</text>
</comment>
<accession>A0ABS0IA37</accession>
<feature type="transmembrane region" description="Helical" evidence="5">
    <location>
        <begin position="77"/>
        <end position="102"/>
    </location>
</feature>
<reference evidence="6 7" key="1">
    <citation type="submission" date="2020-11" db="EMBL/GenBank/DDBJ databases">
        <authorList>
            <person name="Kim M.K."/>
        </authorList>
    </citation>
    <scope>NUCLEOTIDE SEQUENCE [LARGE SCALE GENOMIC DNA]</scope>
    <source>
        <strain evidence="6 7">BT662</strain>
    </source>
</reference>
<comment type="subcellular location">
    <subcellularLocation>
        <location evidence="1">Membrane</location>
    </subcellularLocation>
</comment>
<dbReference type="PANTHER" id="PTHR14948:SF25">
    <property type="entry name" value="DUF4190 DOMAIN-CONTAINING PROTEIN"/>
    <property type="match status" value="1"/>
</dbReference>
<evidence type="ECO:0000256" key="4">
    <source>
        <dbReference type="ARBA" id="ARBA00023136"/>
    </source>
</evidence>
<dbReference type="EMBL" id="JADQDM010000019">
    <property type="protein sequence ID" value="MBF9223842.1"/>
    <property type="molecule type" value="Genomic_DNA"/>
</dbReference>
<keyword evidence="7" id="KW-1185">Reference proteome</keyword>
<evidence type="ECO:0000256" key="1">
    <source>
        <dbReference type="ARBA" id="ARBA00004370"/>
    </source>
</evidence>
<organism evidence="6 7">
    <name type="scientific">Hymenobacter ruricola</name>
    <dbReference type="NCBI Taxonomy" id="2791023"/>
    <lineage>
        <taxon>Bacteria</taxon>
        <taxon>Pseudomonadati</taxon>
        <taxon>Bacteroidota</taxon>
        <taxon>Cytophagia</taxon>
        <taxon>Cytophagales</taxon>
        <taxon>Hymenobacteraceae</taxon>
        <taxon>Hymenobacter</taxon>
    </lineage>
</organism>
<name>A0ABS0IA37_9BACT</name>
<keyword evidence="4 5" id="KW-0472">Membrane</keyword>
<evidence type="ECO:0000313" key="6">
    <source>
        <dbReference type="EMBL" id="MBF9223842.1"/>
    </source>
</evidence>
<dbReference type="PANTHER" id="PTHR14948">
    <property type="entry name" value="NG5"/>
    <property type="match status" value="1"/>
</dbReference>
<evidence type="ECO:0000256" key="3">
    <source>
        <dbReference type="ARBA" id="ARBA00022989"/>
    </source>
</evidence>
<keyword evidence="3 5" id="KW-1133">Transmembrane helix</keyword>
<proteinExistence type="predicted"/>
<gene>
    <name evidence="6" type="ORF">I2H31_22265</name>
</gene>
<evidence type="ECO:0000256" key="5">
    <source>
        <dbReference type="SAM" id="Phobius"/>
    </source>
</evidence>
<evidence type="ECO:0000313" key="7">
    <source>
        <dbReference type="Proteomes" id="UP000618931"/>
    </source>
</evidence>
<sequence>MEQPYQPNSGAGFGGMPPMGPPPKNWLVESILVTIFCCLPFGIVGIIKAAEVNSKMAAGDYAGAQESSQAAGKWTKIGFFVSLAGGVIYGLLLAFGIGSAVMSGMTGAH</sequence>
<dbReference type="InterPro" id="IPR051423">
    <property type="entry name" value="CD225/Dispanin"/>
</dbReference>